<reference evidence="1" key="1">
    <citation type="journal article" date="2015" name="Nature">
        <title>Complex archaea that bridge the gap between prokaryotes and eukaryotes.</title>
        <authorList>
            <person name="Spang A."/>
            <person name="Saw J.H."/>
            <person name="Jorgensen S.L."/>
            <person name="Zaremba-Niedzwiedzka K."/>
            <person name="Martijn J."/>
            <person name="Lind A.E."/>
            <person name="van Eijk R."/>
            <person name="Schleper C."/>
            <person name="Guy L."/>
            <person name="Ettema T.J."/>
        </authorList>
    </citation>
    <scope>NUCLEOTIDE SEQUENCE</scope>
</reference>
<comment type="caution">
    <text evidence="1">The sequence shown here is derived from an EMBL/GenBank/DDBJ whole genome shotgun (WGS) entry which is preliminary data.</text>
</comment>
<dbReference type="EMBL" id="LAZR01008411">
    <property type="protein sequence ID" value="KKM78931.1"/>
    <property type="molecule type" value="Genomic_DNA"/>
</dbReference>
<name>A0A0F9KVY5_9ZZZZ</name>
<protein>
    <submittedName>
        <fullName evidence="1">Uncharacterized protein</fullName>
    </submittedName>
</protein>
<gene>
    <name evidence="1" type="ORF">LCGC14_1355000</name>
</gene>
<organism evidence="1">
    <name type="scientific">marine sediment metagenome</name>
    <dbReference type="NCBI Taxonomy" id="412755"/>
    <lineage>
        <taxon>unclassified sequences</taxon>
        <taxon>metagenomes</taxon>
        <taxon>ecological metagenomes</taxon>
    </lineage>
</organism>
<proteinExistence type="predicted"/>
<dbReference type="AlphaFoldDB" id="A0A0F9KVY5"/>
<accession>A0A0F9KVY5</accession>
<evidence type="ECO:0000313" key="1">
    <source>
        <dbReference type="EMBL" id="KKM78931.1"/>
    </source>
</evidence>
<sequence>MIKLIILTILIALLSSQMLADVNIGTLSPLDSNITIYDDKKYDENYIRGNGQVRLDAIIYQPDYKDPYDFDGSFAKWLKQLPNGIAYNLSIYRRIHTIKDSEIKGQYTYDTLGTISQVKIFLSDTTLQYDSVTLIPSIEIFGGGRKVWDVYPVLYHIEGGWSPRQYEHYILTLKLSTLQRLLQSPKSAIQLNGYTIKLDRDDRKQIREVFDATTVMYKRMKKR</sequence>